<feature type="domain" description="Copper amine oxidase catalytic" evidence="10">
    <location>
        <begin position="286"/>
        <end position="682"/>
    </location>
</feature>
<dbReference type="Gene3D" id="3.10.450.40">
    <property type="match status" value="2"/>
</dbReference>
<evidence type="ECO:0000256" key="8">
    <source>
        <dbReference type="PIRSR" id="PIRSR600269-51"/>
    </source>
</evidence>
<dbReference type="FunFam" id="3.10.450.40:FF:000018">
    <property type="entry name" value="Amine oxidase"/>
    <property type="match status" value="1"/>
</dbReference>
<keyword evidence="6 9" id="KW-0186">Copper</keyword>
<accession>A0A4S2MN30</accession>
<dbReference type="InterPro" id="IPR015798">
    <property type="entry name" value="Cu_amine_oxidase_C"/>
</dbReference>
<dbReference type="AlphaFoldDB" id="A0A4S2MN30"/>
<feature type="active site" description="Schiff-base intermediate with substrate; via topaquinone" evidence="7">
    <location>
        <position position="436"/>
    </location>
</feature>
<proteinExistence type="inferred from homology"/>
<protein>
    <recommendedName>
        <fullName evidence="9">Amine oxidase</fullName>
        <ecNumber evidence="9">1.4.3.-</ecNumber>
    </recommendedName>
</protein>
<evidence type="ECO:0000256" key="2">
    <source>
        <dbReference type="ARBA" id="ARBA00007983"/>
    </source>
</evidence>
<dbReference type="InParanoid" id="A0A4S2MN30"/>
<dbReference type="EMBL" id="ML220141">
    <property type="protein sequence ID" value="TGZ78443.1"/>
    <property type="molecule type" value="Genomic_DNA"/>
</dbReference>
<dbReference type="FunFam" id="2.70.98.20:FF:000002">
    <property type="entry name" value="Amine oxidase"/>
    <property type="match status" value="1"/>
</dbReference>
<dbReference type="GO" id="GO:0005886">
    <property type="term" value="C:plasma membrane"/>
    <property type="evidence" value="ECO:0007669"/>
    <property type="project" value="TreeGrafter"/>
</dbReference>
<evidence type="ECO:0000256" key="6">
    <source>
        <dbReference type="ARBA" id="ARBA00023008"/>
    </source>
</evidence>
<evidence type="ECO:0000256" key="3">
    <source>
        <dbReference type="ARBA" id="ARBA00022723"/>
    </source>
</evidence>
<comment type="cofactor">
    <cofactor evidence="9">
        <name>Cu cation</name>
        <dbReference type="ChEBI" id="CHEBI:23378"/>
    </cofactor>
    <text evidence="9">Contains 1 topaquinone per subunit.</text>
</comment>
<dbReference type="OrthoDB" id="3341590at2759"/>
<evidence type="ECO:0000313" key="13">
    <source>
        <dbReference type="EMBL" id="TGZ78443.1"/>
    </source>
</evidence>
<dbReference type="PRINTS" id="PR00766">
    <property type="entry name" value="CUDAOXIDASE"/>
</dbReference>
<dbReference type="EC" id="1.4.3.-" evidence="9"/>
<evidence type="ECO:0000313" key="14">
    <source>
        <dbReference type="Proteomes" id="UP000298138"/>
    </source>
</evidence>
<dbReference type="SUPFAM" id="SSF49998">
    <property type="entry name" value="Amine oxidase catalytic domain"/>
    <property type="match status" value="1"/>
</dbReference>
<comment type="cofactor">
    <cofactor evidence="1">
        <name>Cu cation</name>
        <dbReference type="ChEBI" id="CHEBI:23378"/>
    </cofactor>
</comment>
<evidence type="ECO:0000259" key="12">
    <source>
        <dbReference type="Pfam" id="PF09248"/>
    </source>
</evidence>
<dbReference type="Proteomes" id="UP000298138">
    <property type="component" value="Unassembled WGS sequence"/>
</dbReference>
<dbReference type="InterPro" id="IPR000269">
    <property type="entry name" value="Cu_amine_oxidase"/>
</dbReference>
<evidence type="ECO:0000256" key="4">
    <source>
        <dbReference type="ARBA" id="ARBA00022772"/>
    </source>
</evidence>
<name>A0A4S2MN30_9PEZI</name>
<evidence type="ECO:0000256" key="9">
    <source>
        <dbReference type="RuleBase" id="RU000672"/>
    </source>
</evidence>
<dbReference type="GO" id="GO:0009308">
    <property type="term" value="P:amine metabolic process"/>
    <property type="evidence" value="ECO:0007669"/>
    <property type="project" value="UniProtKB-UniRule"/>
</dbReference>
<comment type="PTM">
    <text evidence="8 9">Topaquinone (TPQ) is generated by copper-dependent autoxidation of a specific tyrosyl residue.</text>
</comment>
<dbReference type="GO" id="GO:0048038">
    <property type="term" value="F:quinone binding"/>
    <property type="evidence" value="ECO:0007669"/>
    <property type="project" value="InterPro"/>
</dbReference>
<dbReference type="GO" id="GO:0005507">
    <property type="term" value="F:copper ion binding"/>
    <property type="evidence" value="ECO:0007669"/>
    <property type="project" value="InterPro"/>
</dbReference>
<keyword evidence="14" id="KW-1185">Reference proteome</keyword>
<feature type="domain" description="Copper amine oxidase N2-terminal" evidence="11">
    <location>
        <begin position="41"/>
        <end position="106"/>
    </location>
</feature>
<dbReference type="SUPFAM" id="SSF54416">
    <property type="entry name" value="Amine oxidase N-terminal region"/>
    <property type="match status" value="2"/>
</dbReference>
<dbReference type="PANTHER" id="PTHR10638:SF20">
    <property type="entry name" value="AMINE OXIDASE"/>
    <property type="match status" value="1"/>
</dbReference>
<dbReference type="InterPro" id="IPR036460">
    <property type="entry name" value="Cu_amine_oxidase_C_sf"/>
</dbReference>
<evidence type="ECO:0000256" key="7">
    <source>
        <dbReference type="PIRSR" id="PIRSR600269-50"/>
    </source>
</evidence>
<sequence>MCSAAGDHVVPGPKDNIWLDLTNDDVKGLMAYLHDPQQGLNLTEYAKAGPWDNHITVTEAIMPNKTAALAYLDGEGPAPPKFARVVVSVGAAEEAYLEDLMVGPLPVSAETTISPFLFAYNKGSNKTPNYSADSREVNKFRAAIGKSIEDITLDILGTKHTGSSDDTSGLQAIDPLQKEDGRVIQWVQWRISSKHEFYTPNTLLPQGLYMKFDITGRDPNGWKLLAILYNNIMYEGSDPVAEFRAAWEKPDFVKLAKTIEADWAYTGPAGDVLPYDTLSPPIAIQEHKRWTVDKDSRFFQWMDFSFYLGFSRDVGVTLFDIKYKGKRILYELGLQEAIAHYAGNDPKASGTAFLDGYYGFGPYVYELVKGYDCPHTATYLDTVLYQNGNTTTNADSICAFEQDAGYPMARHTTGKYAGVTKNIVFIVRSVATIGNYDYLFDYVFGLDGTIEVKVRASGYIQSAYYAHNEDYGYKIGDHLSGSMHDHVLTFKADFDILGTKNTFEKTAIVSKKIDYPWSKEARNTMVLERSFVESEDEGKINWPTNGAGIYAIINKDEPNKYGEYPGYRIMPGQGTPAHMVIENSLSLLESAHFGDHHMYLTRHHDTEPRLAAAANNMDPGNPLVNFGKFFDGEDTVQEDIVLWFNLGMHHVPHSGDLPNTVMSTAQSSVLLTPHNYLAGDPTRQTVQQVEVIFGGLPEGKKEVKQFGKEESTCVASLELPSLWDYEGAQTVSKMPFLEYTG</sequence>
<organism evidence="13 14">
    <name type="scientific">Ascodesmis nigricans</name>
    <dbReference type="NCBI Taxonomy" id="341454"/>
    <lineage>
        <taxon>Eukaryota</taxon>
        <taxon>Fungi</taxon>
        <taxon>Dikarya</taxon>
        <taxon>Ascomycota</taxon>
        <taxon>Pezizomycotina</taxon>
        <taxon>Pezizomycetes</taxon>
        <taxon>Pezizales</taxon>
        <taxon>Ascodesmidaceae</taxon>
        <taxon>Ascodesmis</taxon>
    </lineage>
</organism>
<evidence type="ECO:0000256" key="1">
    <source>
        <dbReference type="ARBA" id="ARBA00001935"/>
    </source>
</evidence>
<evidence type="ECO:0000256" key="5">
    <source>
        <dbReference type="ARBA" id="ARBA00023002"/>
    </source>
</evidence>
<feature type="modified residue" description="2',4',5'-topaquinone" evidence="8">
    <location>
        <position position="436"/>
    </location>
</feature>
<keyword evidence="4 7" id="KW-0801">TPQ</keyword>
<dbReference type="InterPro" id="IPR015328">
    <property type="entry name" value="DUF1965"/>
</dbReference>
<reference evidence="13 14" key="1">
    <citation type="submission" date="2019-04" db="EMBL/GenBank/DDBJ databases">
        <title>Comparative genomics and transcriptomics to analyze fruiting body development in filamentous ascomycetes.</title>
        <authorList>
            <consortium name="DOE Joint Genome Institute"/>
            <person name="Lutkenhaus R."/>
            <person name="Traeger S."/>
            <person name="Breuer J."/>
            <person name="Kuo A."/>
            <person name="Lipzen A."/>
            <person name="Pangilinan J."/>
            <person name="Dilworth D."/>
            <person name="Sandor L."/>
            <person name="Poggeler S."/>
            <person name="Barry K."/>
            <person name="Grigoriev I.V."/>
            <person name="Nowrousian M."/>
        </authorList>
    </citation>
    <scope>NUCLEOTIDE SEQUENCE [LARGE SCALE GENOMIC DNA]</scope>
    <source>
        <strain evidence="13 14">CBS 389.68</strain>
    </source>
</reference>
<dbReference type="Gene3D" id="2.70.98.20">
    <property type="entry name" value="Copper amine oxidase, catalytic domain"/>
    <property type="match status" value="1"/>
</dbReference>
<evidence type="ECO:0000259" key="10">
    <source>
        <dbReference type="Pfam" id="PF01179"/>
    </source>
</evidence>
<keyword evidence="3 9" id="KW-0479">Metal-binding</keyword>
<dbReference type="InterPro" id="IPR015800">
    <property type="entry name" value="Cu_amine_oxidase_N2"/>
</dbReference>
<dbReference type="GO" id="GO:0008131">
    <property type="term" value="F:primary methylamine oxidase activity"/>
    <property type="evidence" value="ECO:0007669"/>
    <property type="project" value="InterPro"/>
</dbReference>
<gene>
    <name evidence="13" type="ORF">EX30DRAFT_309927</name>
</gene>
<dbReference type="STRING" id="341454.A0A4S2MN30"/>
<keyword evidence="5 9" id="KW-0560">Oxidoreductase</keyword>
<dbReference type="Pfam" id="PF01179">
    <property type="entry name" value="Cu_amine_oxid"/>
    <property type="match status" value="1"/>
</dbReference>
<dbReference type="Pfam" id="PF09248">
    <property type="entry name" value="DUF1965"/>
    <property type="match status" value="1"/>
</dbReference>
<evidence type="ECO:0000259" key="11">
    <source>
        <dbReference type="Pfam" id="PF02727"/>
    </source>
</evidence>
<comment type="similarity">
    <text evidence="2 9">Belongs to the copper/topaquinone oxidase family.</text>
</comment>
<dbReference type="Pfam" id="PF02727">
    <property type="entry name" value="Cu_amine_oxidN2"/>
    <property type="match status" value="1"/>
</dbReference>
<dbReference type="InterPro" id="IPR016182">
    <property type="entry name" value="Cu_amine_oxidase_N-reg"/>
</dbReference>
<feature type="active site" description="Proton acceptor" evidence="7">
    <location>
        <position position="355"/>
    </location>
</feature>
<dbReference type="PANTHER" id="PTHR10638">
    <property type="entry name" value="COPPER AMINE OXIDASE"/>
    <property type="match status" value="1"/>
</dbReference>
<feature type="domain" description="DUF1965" evidence="12">
    <location>
        <begin position="201"/>
        <end position="271"/>
    </location>
</feature>